<dbReference type="InterPro" id="IPR006024">
    <property type="entry name" value="Opioid_neupept"/>
</dbReference>
<dbReference type="PANTHER" id="PTHR11438">
    <property type="entry name" value="PROENKEPHALIN"/>
    <property type="match status" value="1"/>
</dbReference>
<dbReference type="GO" id="GO:0043679">
    <property type="term" value="C:axon terminus"/>
    <property type="evidence" value="ECO:0007669"/>
    <property type="project" value="TreeGrafter"/>
</dbReference>
<feature type="chain" id="PRO_5034253996" description="Prepronociceptin" evidence="8">
    <location>
        <begin position="20"/>
        <end position="244"/>
    </location>
</feature>
<dbReference type="GO" id="GO:0007600">
    <property type="term" value="P:sensory perception"/>
    <property type="evidence" value="ECO:0007669"/>
    <property type="project" value="TreeGrafter"/>
</dbReference>
<evidence type="ECO:0000256" key="4">
    <source>
        <dbReference type="ARBA" id="ARBA00022901"/>
    </source>
</evidence>
<dbReference type="GO" id="GO:0005886">
    <property type="term" value="C:plasma membrane"/>
    <property type="evidence" value="ECO:0007669"/>
    <property type="project" value="TreeGrafter"/>
</dbReference>
<reference evidence="9" key="1">
    <citation type="submission" date="2025-08" db="UniProtKB">
        <authorList>
            <consortium name="Ensembl"/>
        </authorList>
    </citation>
    <scope>IDENTIFICATION</scope>
</reference>
<keyword evidence="10" id="KW-1185">Reference proteome</keyword>
<evidence type="ECO:0000256" key="2">
    <source>
        <dbReference type="ARBA" id="ARBA00008543"/>
    </source>
</evidence>
<dbReference type="GO" id="GO:0030425">
    <property type="term" value="C:dendrite"/>
    <property type="evidence" value="ECO:0007669"/>
    <property type="project" value="TreeGrafter"/>
</dbReference>
<evidence type="ECO:0000256" key="5">
    <source>
        <dbReference type="ARBA" id="ARBA00023157"/>
    </source>
</evidence>
<organism evidence="9 10">
    <name type="scientific">Spermophilus dauricus</name>
    <name type="common">Daurian ground squirrel</name>
    <dbReference type="NCBI Taxonomy" id="99837"/>
    <lineage>
        <taxon>Eukaryota</taxon>
        <taxon>Metazoa</taxon>
        <taxon>Chordata</taxon>
        <taxon>Craniata</taxon>
        <taxon>Vertebrata</taxon>
        <taxon>Euteleostomi</taxon>
        <taxon>Mammalia</taxon>
        <taxon>Eutheria</taxon>
        <taxon>Euarchontoglires</taxon>
        <taxon>Glires</taxon>
        <taxon>Rodentia</taxon>
        <taxon>Sciuromorpha</taxon>
        <taxon>Sciuridae</taxon>
        <taxon>Xerinae</taxon>
        <taxon>Marmotini</taxon>
        <taxon>Spermophilus</taxon>
    </lineage>
</organism>
<dbReference type="InterPro" id="IPR002367">
    <property type="entry name" value="Nociceptin"/>
</dbReference>
<keyword evidence="4" id="KW-0555">Opioid peptide</keyword>
<keyword evidence="6" id="KW-0527">Neuropeptide</keyword>
<evidence type="ECO:0000256" key="8">
    <source>
        <dbReference type="SAM" id="SignalP"/>
    </source>
</evidence>
<comment type="subcellular location">
    <subcellularLocation>
        <location evidence="1">Secreted</location>
    </subcellularLocation>
</comment>
<reference evidence="9" key="2">
    <citation type="submission" date="2025-09" db="UniProtKB">
        <authorList>
            <consortium name="Ensembl"/>
        </authorList>
    </citation>
    <scope>IDENTIFICATION</scope>
</reference>
<dbReference type="GO" id="GO:0031628">
    <property type="term" value="F:opioid receptor binding"/>
    <property type="evidence" value="ECO:0007669"/>
    <property type="project" value="TreeGrafter"/>
</dbReference>
<dbReference type="GO" id="GO:0043025">
    <property type="term" value="C:neuronal cell body"/>
    <property type="evidence" value="ECO:0007669"/>
    <property type="project" value="TreeGrafter"/>
</dbReference>
<keyword evidence="3" id="KW-0964">Secreted</keyword>
<evidence type="ECO:0000256" key="6">
    <source>
        <dbReference type="ARBA" id="ARBA00023320"/>
    </source>
</evidence>
<dbReference type="PROSITE" id="PS51257">
    <property type="entry name" value="PROKAR_LIPOPROTEIN"/>
    <property type="match status" value="1"/>
</dbReference>
<evidence type="ECO:0000256" key="3">
    <source>
        <dbReference type="ARBA" id="ARBA00022525"/>
    </source>
</evidence>
<evidence type="ECO:0008006" key="11">
    <source>
        <dbReference type="Google" id="ProtNLM"/>
    </source>
</evidence>
<dbReference type="GO" id="GO:0005576">
    <property type="term" value="C:extracellular region"/>
    <property type="evidence" value="ECO:0007669"/>
    <property type="project" value="UniProtKB-SubCell"/>
</dbReference>
<dbReference type="PANTHER" id="PTHR11438:SF2">
    <property type="entry name" value="PREPRONOCICEPTIN"/>
    <property type="match status" value="1"/>
</dbReference>
<keyword evidence="8" id="KW-0732">Signal</keyword>
<dbReference type="GO" id="GO:0007268">
    <property type="term" value="P:chemical synaptic transmission"/>
    <property type="evidence" value="ECO:0007669"/>
    <property type="project" value="InterPro"/>
</dbReference>
<evidence type="ECO:0000256" key="7">
    <source>
        <dbReference type="SAM" id="MobiDB-lite"/>
    </source>
</evidence>
<dbReference type="Proteomes" id="UP000694422">
    <property type="component" value="Unplaced"/>
</dbReference>
<protein>
    <recommendedName>
        <fullName evidence="11">Prepronociceptin</fullName>
    </recommendedName>
</protein>
<feature type="signal peptide" evidence="8">
    <location>
        <begin position="1"/>
        <end position="19"/>
    </location>
</feature>
<evidence type="ECO:0000313" key="9">
    <source>
        <dbReference type="Ensembl" id="ENSSDAP00000012488.1"/>
    </source>
</evidence>
<dbReference type="AlphaFoldDB" id="A0A8C9PRR7"/>
<evidence type="ECO:0000256" key="1">
    <source>
        <dbReference type="ARBA" id="ARBA00004613"/>
    </source>
</evidence>
<dbReference type="Ensembl" id="ENSSDAT00000014126.1">
    <property type="protein sequence ID" value="ENSSDAP00000012488.1"/>
    <property type="gene ID" value="ENSSDAG00000011245.1"/>
</dbReference>
<proteinExistence type="inferred from homology"/>
<comment type="similarity">
    <text evidence="2">Belongs to the opioid neuropeptide precursor family.</text>
</comment>
<keyword evidence="5" id="KW-1015">Disulfide bond</keyword>
<feature type="region of interest" description="Disordered" evidence="7">
    <location>
        <begin position="192"/>
        <end position="211"/>
    </location>
</feature>
<dbReference type="PRINTS" id="PR01031">
    <property type="entry name" value="ORPHNNPRCRSR"/>
</dbReference>
<name>A0A8C9PRR7_SPEDA</name>
<sequence>MKIMLCDLLLLSLLSSVFSSCPRDCLTCREKLHPALDGFNLEVGPGGGEATFSPSISFCPLERRPWSLARAPWQLSPADPEHVTAALYQPRASEMQHLKRMPRVRSLFQAQKETEPGVDEAGEAEQKQLQKRFGGFTGGKGVLERLSASLWSLQQRTVIHARGAVQFGTPASLPFPLPNFVLVSPVDPTRSWKARGPPNATTKTPITKPQMHKPVPGWDIFLLETPTHRGRLCQPVGLHSTQNL</sequence>
<dbReference type="GO" id="GO:0007218">
    <property type="term" value="P:neuropeptide signaling pathway"/>
    <property type="evidence" value="ECO:0007669"/>
    <property type="project" value="UniProtKB-KW"/>
</dbReference>
<accession>A0A8C9PRR7</accession>
<evidence type="ECO:0000313" key="10">
    <source>
        <dbReference type="Proteomes" id="UP000694422"/>
    </source>
</evidence>
<dbReference type="GO" id="GO:0001515">
    <property type="term" value="F:opioid peptide activity"/>
    <property type="evidence" value="ECO:0007669"/>
    <property type="project" value="UniProtKB-KW"/>
</dbReference>